<dbReference type="NCBIfam" id="TIGR00153">
    <property type="entry name" value="TIGR00153 family protein"/>
    <property type="match status" value="1"/>
</dbReference>
<gene>
    <name evidence="2" type="ORF">CSA56_03625</name>
</gene>
<dbReference type="AlphaFoldDB" id="A0A2G6KIT9"/>
<comment type="similarity">
    <text evidence="1">Belongs to the UPF0111 family.</text>
</comment>
<dbReference type="Pfam" id="PF01865">
    <property type="entry name" value="PhoU_div"/>
    <property type="match status" value="1"/>
</dbReference>
<dbReference type="SUPFAM" id="SSF109755">
    <property type="entry name" value="PhoU-like"/>
    <property type="match status" value="1"/>
</dbReference>
<reference evidence="2 3" key="1">
    <citation type="submission" date="2017-10" db="EMBL/GenBank/DDBJ databases">
        <title>Novel microbial diversity and functional potential in the marine mammal oral microbiome.</title>
        <authorList>
            <person name="Dudek N.K."/>
            <person name="Sun C.L."/>
            <person name="Burstein D."/>
            <person name="Kantor R.S."/>
            <person name="Aliaga Goltsman D.S."/>
            <person name="Bik E.M."/>
            <person name="Thomas B.C."/>
            <person name="Banfield J.F."/>
            <person name="Relman D.A."/>
        </authorList>
    </citation>
    <scope>NUCLEOTIDE SEQUENCE [LARGE SCALE GENOMIC DNA]</scope>
    <source>
        <strain evidence="2">DOLJORAL78_47_16</strain>
    </source>
</reference>
<dbReference type="PANTHER" id="PTHR36536:SF3">
    <property type="entry name" value="UPF0111 PROTEIN HI_1603"/>
    <property type="match status" value="1"/>
</dbReference>
<evidence type="ECO:0000256" key="1">
    <source>
        <dbReference type="ARBA" id="ARBA00008591"/>
    </source>
</evidence>
<evidence type="ECO:0000313" key="2">
    <source>
        <dbReference type="EMBL" id="PIE35581.1"/>
    </source>
</evidence>
<dbReference type="Proteomes" id="UP000230821">
    <property type="component" value="Unassembled WGS sequence"/>
</dbReference>
<evidence type="ECO:0000313" key="3">
    <source>
        <dbReference type="Proteomes" id="UP000230821"/>
    </source>
</evidence>
<protein>
    <submittedName>
        <fullName evidence="2">TIGR00153 family protein</fullName>
    </submittedName>
</protein>
<dbReference type="InterPro" id="IPR018445">
    <property type="entry name" value="Put_Phosphate_transp_reg"/>
</dbReference>
<organism evidence="2 3">
    <name type="scientific">candidate division KSB3 bacterium</name>
    <dbReference type="NCBI Taxonomy" id="2044937"/>
    <lineage>
        <taxon>Bacteria</taxon>
        <taxon>candidate division KSB3</taxon>
    </lineage>
</organism>
<dbReference type="InterPro" id="IPR038078">
    <property type="entry name" value="PhoU-like_sf"/>
</dbReference>
<dbReference type="EMBL" id="PDSK01000039">
    <property type="protein sequence ID" value="PIE35581.1"/>
    <property type="molecule type" value="Genomic_DNA"/>
</dbReference>
<dbReference type="PANTHER" id="PTHR36536">
    <property type="entry name" value="UPF0111 PROTEIN HI_1603"/>
    <property type="match status" value="1"/>
</dbReference>
<comment type="caution">
    <text evidence="2">The sequence shown here is derived from an EMBL/GenBank/DDBJ whole genome shotgun (WGS) entry which is preliminary data.</text>
</comment>
<name>A0A2G6KIT9_9BACT</name>
<sequence length="229" mass="26855">MIIDDSMLNRSCLYDIMLWKKEEKVHCLMEDYMNEALVCTDLFQECLFALFEDSTSEKSKELVQKVCDAESRADDLRDKIEFKLYRKTLMPEARGDILGLVEAVDRIPNWAEEVAYDIHLQRVQFPTPLIEKFRQLTILNVESFHLLHKAIESLFTDIDAVFELTKKVDKKESEIDTLERKLIRDVYNIEERLSYQATLHRIVRSICDISDKTENAGDRLTIVAIKKMI</sequence>
<proteinExistence type="inferred from homology"/>
<dbReference type="Gene3D" id="1.20.58.220">
    <property type="entry name" value="Phosphate transport system protein phou homolog 2, domain 2"/>
    <property type="match status" value="1"/>
</dbReference>
<dbReference type="InterPro" id="IPR002727">
    <property type="entry name" value="DUF47"/>
</dbReference>
<accession>A0A2G6KIT9</accession>